<accession>A0A0A7CNS3</accession>
<evidence type="ECO:0000313" key="2">
    <source>
        <dbReference type="EMBL" id="AIG56110.1"/>
    </source>
</evidence>
<keyword evidence="4" id="KW-1185">Reference proteome</keyword>
<keyword evidence="1" id="KW-0732">Signal</keyword>
<gene>
    <name evidence="3" type="ORF">ACHHYP_07428</name>
</gene>
<dbReference type="AlphaFoldDB" id="A0A0A7CNS3"/>
<feature type="signal peptide" evidence="1">
    <location>
        <begin position="1"/>
        <end position="17"/>
    </location>
</feature>
<evidence type="ECO:0000313" key="3">
    <source>
        <dbReference type="EMBL" id="OQR98953.1"/>
    </source>
</evidence>
<dbReference type="OrthoDB" id="10340745at2759"/>
<sequence length="293" mass="31227">MKTPAFLASALFAVATGERPACGPDTPSPTMTPTADPTFAPTSGPTFPPTPAPGQWTSLGGFAHDISFDGTNVCVKNGDGAFCGFAGQPFDQWKPVATQLKDIEQVACAKGVAFVWGRSSGDLVMKTINLKTGEEHDAKMQDGESPRQFSTDGSVVCGTTNSRLFGAKVTNGALGAYSTISEDHEIYKTAVAGEFLIVAGYDGALQATLLDAENWDTFSFDVVPVDLRAREISTDGVDLCIVTYELDIACSKLSSGLEKWTKVPGEWKTVAVSNNTIYGVDFKSSEIRYTYLK</sequence>
<dbReference type="EMBL" id="JNBR01000075">
    <property type="protein sequence ID" value="OQR98953.1"/>
    <property type="molecule type" value="Genomic_DNA"/>
</dbReference>
<evidence type="ECO:0000313" key="4">
    <source>
        <dbReference type="Proteomes" id="UP000243579"/>
    </source>
</evidence>
<organism evidence="2">
    <name type="scientific">Achlya hypogyna</name>
    <name type="common">Oomycete</name>
    <name type="synonym">Protoachlya hypogyna</name>
    <dbReference type="NCBI Taxonomy" id="1202772"/>
    <lineage>
        <taxon>Eukaryota</taxon>
        <taxon>Sar</taxon>
        <taxon>Stramenopiles</taxon>
        <taxon>Oomycota</taxon>
        <taxon>Saprolegniomycetes</taxon>
        <taxon>Saprolegniales</taxon>
        <taxon>Achlyaceae</taxon>
        <taxon>Achlya</taxon>
    </lineage>
</organism>
<protein>
    <submittedName>
        <fullName evidence="2">Secreted protein</fullName>
    </submittedName>
</protein>
<reference evidence="2 4" key="1">
    <citation type="journal article" date="2014" name="Genome Biol. Evol.">
        <title>The secreted proteins of Achlya hypogyna and Thraustotheca clavata identify the ancestral oomycete secretome and reveal gene acquisitions by horizontal gene transfer.</title>
        <authorList>
            <person name="Misner I."/>
            <person name="Blouin N."/>
            <person name="Leonard G."/>
            <person name="Richards T.A."/>
            <person name="Lane C.E."/>
        </authorList>
    </citation>
    <scope>NUCLEOTIDE SEQUENCE</scope>
    <source>
        <strain evidence="2 4">ATCC 48635</strain>
    </source>
</reference>
<name>A0A0A7CNS3_ACHHY</name>
<evidence type="ECO:0000256" key="1">
    <source>
        <dbReference type="SAM" id="SignalP"/>
    </source>
</evidence>
<proteinExistence type="predicted"/>
<dbReference type="Proteomes" id="UP000243579">
    <property type="component" value="Unassembled WGS sequence"/>
</dbReference>
<feature type="chain" id="PRO_5002037099" evidence="1">
    <location>
        <begin position="18"/>
        <end position="293"/>
    </location>
</feature>
<dbReference type="EMBL" id="KM038649">
    <property type="protein sequence ID" value="AIG56110.1"/>
    <property type="molecule type" value="Genomic_DNA"/>
</dbReference>